<dbReference type="InterPro" id="IPR004358">
    <property type="entry name" value="Sig_transdc_His_kin-like_C"/>
</dbReference>
<dbReference type="EC" id="2.7.13.3" evidence="3"/>
<dbReference type="InterPro" id="IPR050351">
    <property type="entry name" value="BphY/WalK/GraS-like"/>
</dbReference>
<name>A0AAN4W3F7_9BACT</name>
<dbReference type="SUPFAM" id="SSF55874">
    <property type="entry name" value="ATPase domain of HSP90 chaperone/DNA topoisomerase II/histidine kinase"/>
    <property type="match status" value="1"/>
</dbReference>
<dbReference type="PANTHER" id="PTHR45453:SF2">
    <property type="entry name" value="HISTIDINE KINASE"/>
    <property type="match status" value="1"/>
</dbReference>
<reference evidence="11 12" key="1">
    <citation type="submission" date="2021-12" db="EMBL/GenBank/DDBJ databases">
        <title>Genome sequencing of bacteria with rrn-lacking chromosome and rrn-plasmid.</title>
        <authorList>
            <person name="Anda M."/>
            <person name="Iwasaki W."/>
        </authorList>
    </citation>
    <scope>NUCLEOTIDE SEQUENCE [LARGE SCALE GENOMIC DNA]</scope>
    <source>
        <strain evidence="11 12">NBRC 15940</strain>
    </source>
</reference>
<protein>
    <recommendedName>
        <fullName evidence="3">histidine kinase</fullName>
        <ecNumber evidence="3">2.7.13.3</ecNumber>
    </recommendedName>
</protein>
<dbReference type="PROSITE" id="PS50109">
    <property type="entry name" value="HIS_KIN"/>
    <property type="match status" value="1"/>
</dbReference>
<evidence type="ECO:0000256" key="2">
    <source>
        <dbReference type="ARBA" id="ARBA00004651"/>
    </source>
</evidence>
<dbReference type="Gene3D" id="1.10.287.130">
    <property type="match status" value="1"/>
</dbReference>
<dbReference type="Pfam" id="PF02518">
    <property type="entry name" value="HATPase_c"/>
    <property type="match status" value="1"/>
</dbReference>
<dbReference type="GO" id="GO:0016036">
    <property type="term" value="P:cellular response to phosphate starvation"/>
    <property type="evidence" value="ECO:0007669"/>
    <property type="project" value="TreeGrafter"/>
</dbReference>
<dbReference type="PANTHER" id="PTHR45453">
    <property type="entry name" value="PHOSPHATE REGULON SENSOR PROTEIN PHOR"/>
    <property type="match status" value="1"/>
</dbReference>
<keyword evidence="7" id="KW-0418">Kinase</keyword>
<dbReference type="AlphaFoldDB" id="A0AAN4W3F7"/>
<comment type="catalytic activity">
    <reaction evidence="1">
        <text>ATP + protein L-histidine = ADP + protein N-phospho-L-histidine.</text>
        <dbReference type="EC" id="2.7.13.3"/>
    </reaction>
</comment>
<evidence type="ECO:0000256" key="1">
    <source>
        <dbReference type="ARBA" id="ARBA00000085"/>
    </source>
</evidence>
<evidence type="ECO:0000259" key="10">
    <source>
        <dbReference type="PROSITE" id="PS50109"/>
    </source>
</evidence>
<evidence type="ECO:0000256" key="4">
    <source>
        <dbReference type="ARBA" id="ARBA00022475"/>
    </source>
</evidence>
<organism evidence="11 12">
    <name type="scientific">Persicobacter diffluens</name>
    <dbReference type="NCBI Taxonomy" id="981"/>
    <lineage>
        <taxon>Bacteria</taxon>
        <taxon>Pseudomonadati</taxon>
        <taxon>Bacteroidota</taxon>
        <taxon>Cytophagia</taxon>
        <taxon>Cytophagales</taxon>
        <taxon>Persicobacteraceae</taxon>
        <taxon>Persicobacter</taxon>
    </lineage>
</organism>
<dbReference type="RefSeq" id="WP_338238710.1">
    <property type="nucleotide sequence ID" value="NZ_BQKE01000003.1"/>
</dbReference>
<dbReference type="GO" id="GO:0000155">
    <property type="term" value="F:phosphorelay sensor kinase activity"/>
    <property type="evidence" value="ECO:0007669"/>
    <property type="project" value="InterPro"/>
</dbReference>
<dbReference type="SMART" id="SM00387">
    <property type="entry name" value="HATPase_c"/>
    <property type="match status" value="1"/>
</dbReference>
<keyword evidence="4" id="KW-1003">Cell membrane</keyword>
<comment type="caution">
    <text evidence="11">The sequence shown here is derived from an EMBL/GenBank/DDBJ whole genome shotgun (WGS) entry which is preliminary data.</text>
</comment>
<dbReference type="SUPFAM" id="SSF47384">
    <property type="entry name" value="Homodimeric domain of signal transducing histidine kinase"/>
    <property type="match status" value="1"/>
</dbReference>
<dbReference type="InterPro" id="IPR003594">
    <property type="entry name" value="HATPase_dom"/>
</dbReference>
<comment type="subcellular location">
    <subcellularLocation>
        <location evidence="2">Cell membrane</location>
        <topology evidence="2">Multi-pass membrane protein</topology>
    </subcellularLocation>
</comment>
<dbReference type="InterPro" id="IPR036890">
    <property type="entry name" value="HATPase_C_sf"/>
</dbReference>
<evidence type="ECO:0000313" key="12">
    <source>
        <dbReference type="Proteomes" id="UP001310022"/>
    </source>
</evidence>
<evidence type="ECO:0000256" key="9">
    <source>
        <dbReference type="ARBA" id="ARBA00023136"/>
    </source>
</evidence>
<dbReference type="Proteomes" id="UP001310022">
    <property type="component" value="Unassembled WGS sequence"/>
</dbReference>
<keyword evidence="12" id="KW-1185">Reference proteome</keyword>
<sequence>MFSAILAENNLTDAHQENLLQFMLPATIVLSNSGEVIGSAGRFADFMDWFEMLPDSQQEVVMFRLSLWVHHQMEKTIGEEIFVVMGEHSDVVWELRLSFRKAENQNAYLSLSVYESFAKPSIIAREKDKLTDEIELLNEQVRFFSTFAYSSAHDLKGPVNTLKGLLQLLQLSDDDATRNEAVRRIGQTVGRVESSLFGMLEIFKTEQKARQAPVKEISFTEMFESIEEKLQGLIADIKPKIFYSFQKDLIVYNELCLEIVLQNVLSNAIKYSKVAGREPEVRVKSKMVGEFLLVKISDKGIGIDMVANKREVGKPFKRFNRDIEGTGVGLFMVYSLMERNGGRVEISSKPGRGTTVDLYFKQANLERGTEEMAQKVAFRMTNIKKAVRAK</sequence>
<dbReference type="GO" id="GO:0005886">
    <property type="term" value="C:plasma membrane"/>
    <property type="evidence" value="ECO:0007669"/>
    <property type="project" value="UniProtKB-SubCell"/>
</dbReference>
<keyword evidence="6" id="KW-0812">Transmembrane</keyword>
<dbReference type="InterPro" id="IPR005467">
    <property type="entry name" value="His_kinase_dom"/>
</dbReference>
<evidence type="ECO:0000256" key="8">
    <source>
        <dbReference type="ARBA" id="ARBA00022989"/>
    </source>
</evidence>
<accession>A0AAN4W3F7</accession>
<evidence type="ECO:0000256" key="3">
    <source>
        <dbReference type="ARBA" id="ARBA00012438"/>
    </source>
</evidence>
<dbReference type="EMBL" id="BQKE01000003">
    <property type="protein sequence ID" value="GJM63557.1"/>
    <property type="molecule type" value="Genomic_DNA"/>
</dbReference>
<dbReference type="GO" id="GO:0004721">
    <property type="term" value="F:phosphoprotein phosphatase activity"/>
    <property type="evidence" value="ECO:0007669"/>
    <property type="project" value="TreeGrafter"/>
</dbReference>
<gene>
    <name evidence="11" type="ORF">PEDI_41090</name>
</gene>
<keyword evidence="5" id="KW-0808">Transferase</keyword>
<dbReference type="PRINTS" id="PR00344">
    <property type="entry name" value="BCTRLSENSOR"/>
</dbReference>
<dbReference type="InterPro" id="IPR036097">
    <property type="entry name" value="HisK_dim/P_sf"/>
</dbReference>
<proteinExistence type="predicted"/>
<keyword evidence="8" id="KW-1133">Transmembrane helix</keyword>
<evidence type="ECO:0000256" key="5">
    <source>
        <dbReference type="ARBA" id="ARBA00022679"/>
    </source>
</evidence>
<dbReference type="Gene3D" id="3.30.565.10">
    <property type="entry name" value="Histidine kinase-like ATPase, C-terminal domain"/>
    <property type="match status" value="1"/>
</dbReference>
<evidence type="ECO:0000256" key="6">
    <source>
        <dbReference type="ARBA" id="ARBA00022692"/>
    </source>
</evidence>
<evidence type="ECO:0000256" key="7">
    <source>
        <dbReference type="ARBA" id="ARBA00022777"/>
    </source>
</evidence>
<evidence type="ECO:0000313" key="11">
    <source>
        <dbReference type="EMBL" id="GJM63557.1"/>
    </source>
</evidence>
<keyword evidence="9" id="KW-0472">Membrane</keyword>
<feature type="domain" description="Histidine kinase" evidence="10">
    <location>
        <begin position="150"/>
        <end position="364"/>
    </location>
</feature>